<feature type="region of interest" description="Disordered" evidence="1">
    <location>
        <begin position="1"/>
        <end position="91"/>
    </location>
</feature>
<protein>
    <submittedName>
        <fullName evidence="2">Uncharacterized protein</fullName>
    </submittedName>
</protein>
<evidence type="ECO:0000313" key="3">
    <source>
        <dbReference type="Proteomes" id="UP001634007"/>
    </source>
</evidence>
<dbReference type="Proteomes" id="UP001634007">
    <property type="component" value="Unassembled WGS sequence"/>
</dbReference>
<keyword evidence="3" id="KW-1185">Reference proteome</keyword>
<dbReference type="AlphaFoldDB" id="A0ABD3J297"/>
<sequence length="129" mass="13762">MSRRKAAVGVARRGAEHRQKWRHGRDQPGGDADRQQLRLHGQNRAGSSEQRRSRVEARDAGASREQQQQSSGEARSRRGAGGGQIWLGSGRGRALAGRRLRSRWVVDCRRCVAAGGATNGGAGVVAGAG</sequence>
<feature type="compositionally biased region" description="Basic and acidic residues" evidence="1">
    <location>
        <begin position="49"/>
        <end position="62"/>
    </location>
</feature>
<feature type="compositionally biased region" description="Low complexity" evidence="1">
    <location>
        <begin position="63"/>
        <end position="73"/>
    </location>
</feature>
<name>A0ABD3J297_EUCGL</name>
<comment type="caution">
    <text evidence="2">The sequence shown here is derived from an EMBL/GenBank/DDBJ whole genome shotgun (WGS) entry which is preliminary data.</text>
</comment>
<feature type="compositionally biased region" description="Gly residues" evidence="1">
    <location>
        <begin position="79"/>
        <end position="91"/>
    </location>
</feature>
<proteinExistence type="predicted"/>
<evidence type="ECO:0000313" key="2">
    <source>
        <dbReference type="EMBL" id="KAL3720778.1"/>
    </source>
</evidence>
<gene>
    <name evidence="2" type="ORF">ACJRO7_005567</name>
</gene>
<accession>A0ABD3J297</accession>
<organism evidence="2 3">
    <name type="scientific">Eucalyptus globulus</name>
    <name type="common">Tasmanian blue gum</name>
    <dbReference type="NCBI Taxonomy" id="34317"/>
    <lineage>
        <taxon>Eukaryota</taxon>
        <taxon>Viridiplantae</taxon>
        <taxon>Streptophyta</taxon>
        <taxon>Embryophyta</taxon>
        <taxon>Tracheophyta</taxon>
        <taxon>Spermatophyta</taxon>
        <taxon>Magnoliopsida</taxon>
        <taxon>eudicotyledons</taxon>
        <taxon>Gunneridae</taxon>
        <taxon>Pentapetalae</taxon>
        <taxon>rosids</taxon>
        <taxon>malvids</taxon>
        <taxon>Myrtales</taxon>
        <taxon>Myrtaceae</taxon>
        <taxon>Myrtoideae</taxon>
        <taxon>Eucalypteae</taxon>
        <taxon>Eucalyptus</taxon>
    </lineage>
</organism>
<feature type="compositionally biased region" description="Basic and acidic residues" evidence="1">
    <location>
        <begin position="13"/>
        <end position="36"/>
    </location>
</feature>
<dbReference type="EMBL" id="JBJKBG010000010">
    <property type="protein sequence ID" value="KAL3720778.1"/>
    <property type="molecule type" value="Genomic_DNA"/>
</dbReference>
<reference evidence="2 3" key="1">
    <citation type="submission" date="2024-11" db="EMBL/GenBank/DDBJ databases">
        <title>Chromosome-level genome assembly of Eucalyptus globulus Labill. provides insights into its genome evolution.</title>
        <authorList>
            <person name="Li X."/>
        </authorList>
    </citation>
    <scope>NUCLEOTIDE SEQUENCE [LARGE SCALE GENOMIC DNA]</scope>
    <source>
        <strain evidence="2">CL2024</strain>
        <tissue evidence="2">Fresh tender leaves</tissue>
    </source>
</reference>
<evidence type="ECO:0000256" key="1">
    <source>
        <dbReference type="SAM" id="MobiDB-lite"/>
    </source>
</evidence>